<evidence type="ECO:0000313" key="2">
    <source>
        <dbReference type="Proteomes" id="UP001430584"/>
    </source>
</evidence>
<dbReference type="Proteomes" id="UP001430584">
    <property type="component" value="Unassembled WGS sequence"/>
</dbReference>
<reference evidence="1 2" key="1">
    <citation type="submission" date="2024-02" db="EMBL/GenBank/DDBJ databases">
        <title>De novo assembly and annotation of 12 fungi associated with fruit tree decline syndrome in Ontario, Canada.</title>
        <authorList>
            <person name="Sulman M."/>
            <person name="Ellouze W."/>
            <person name="Ilyukhin E."/>
        </authorList>
    </citation>
    <scope>NUCLEOTIDE SEQUENCE [LARGE SCALE GENOMIC DNA]</scope>
    <source>
        <strain evidence="1 2">FDS-637</strain>
    </source>
</reference>
<dbReference type="EMBL" id="JAJVCZ030000006">
    <property type="protein sequence ID" value="KAL0258840.1"/>
    <property type="molecule type" value="Genomic_DNA"/>
</dbReference>
<gene>
    <name evidence="1" type="ORF">SLS55_006344</name>
</gene>
<proteinExistence type="predicted"/>
<sequence length="54" mass="5920">MTTPSAPDPTITIKTRSGRVLDLPAIEETIHNGLVRREPAGRLAKRKLSAAFKH</sequence>
<name>A0ABR3CF76_9PEZI</name>
<comment type="caution">
    <text evidence="1">The sequence shown here is derived from an EMBL/GenBank/DDBJ whole genome shotgun (WGS) entry which is preliminary data.</text>
</comment>
<accession>A0ABR3CF76</accession>
<evidence type="ECO:0000313" key="1">
    <source>
        <dbReference type="EMBL" id="KAL0258840.1"/>
    </source>
</evidence>
<protein>
    <submittedName>
        <fullName evidence="1">Uncharacterized protein</fullName>
    </submittedName>
</protein>
<dbReference type="GeneID" id="92010429"/>
<organism evidence="1 2">
    <name type="scientific">Diplodia seriata</name>
    <dbReference type="NCBI Taxonomy" id="420778"/>
    <lineage>
        <taxon>Eukaryota</taxon>
        <taxon>Fungi</taxon>
        <taxon>Dikarya</taxon>
        <taxon>Ascomycota</taxon>
        <taxon>Pezizomycotina</taxon>
        <taxon>Dothideomycetes</taxon>
        <taxon>Dothideomycetes incertae sedis</taxon>
        <taxon>Botryosphaeriales</taxon>
        <taxon>Botryosphaeriaceae</taxon>
        <taxon>Diplodia</taxon>
    </lineage>
</organism>
<dbReference type="RefSeq" id="XP_066631869.1">
    <property type="nucleotide sequence ID" value="XM_066777774.1"/>
</dbReference>
<keyword evidence="2" id="KW-1185">Reference proteome</keyword>